<accession>A0A0H5RFE0</accession>
<protein>
    <recommendedName>
        <fullName evidence="2">Peptidase A2 domain-containing protein</fullName>
    </recommendedName>
</protein>
<feature type="non-terminal residue" evidence="1">
    <location>
        <position position="1"/>
    </location>
</feature>
<reference evidence="1" key="1">
    <citation type="submission" date="2015-04" db="EMBL/GenBank/DDBJ databases">
        <title>The genome sequence of the plant pathogenic Rhizarian Plasmodiophora brassicae reveals insights in its biotrophic life cycle and the origin of chitin synthesis.</title>
        <authorList>
            <person name="Schwelm A."/>
            <person name="Fogelqvist J."/>
            <person name="Knaust A."/>
            <person name="Julke S."/>
            <person name="Lilja T."/>
            <person name="Dhandapani V."/>
            <person name="Bonilla-Rosso G."/>
            <person name="Karlsson M."/>
            <person name="Shevchenko A."/>
            <person name="Choi S.R."/>
            <person name="Kim H.G."/>
            <person name="Park J.Y."/>
            <person name="Lim Y.P."/>
            <person name="Ludwig-Muller J."/>
            <person name="Dixelius C."/>
        </authorList>
    </citation>
    <scope>NUCLEOTIDE SEQUENCE</scope>
    <source>
        <tissue evidence="1">Potato root galls</tissue>
    </source>
</reference>
<dbReference type="Pfam" id="PF08284">
    <property type="entry name" value="RVP_2"/>
    <property type="match status" value="1"/>
</dbReference>
<feature type="non-terminal residue" evidence="1">
    <location>
        <position position="155"/>
    </location>
</feature>
<dbReference type="Gene3D" id="2.40.70.10">
    <property type="entry name" value="Acid Proteases"/>
    <property type="match status" value="1"/>
</dbReference>
<dbReference type="AlphaFoldDB" id="A0A0H5RFE0"/>
<evidence type="ECO:0008006" key="2">
    <source>
        <dbReference type="Google" id="ProtNLM"/>
    </source>
</evidence>
<dbReference type="SUPFAM" id="SSF50630">
    <property type="entry name" value="Acid proteases"/>
    <property type="match status" value="1"/>
</dbReference>
<organism evidence="1">
    <name type="scientific">Spongospora subterranea</name>
    <dbReference type="NCBI Taxonomy" id="70186"/>
    <lineage>
        <taxon>Eukaryota</taxon>
        <taxon>Sar</taxon>
        <taxon>Rhizaria</taxon>
        <taxon>Endomyxa</taxon>
        <taxon>Phytomyxea</taxon>
        <taxon>Plasmodiophorida</taxon>
        <taxon>Plasmodiophoridae</taxon>
        <taxon>Spongospora</taxon>
    </lineage>
</organism>
<evidence type="ECO:0000313" key="1">
    <source>
        <dbReference type="EMBL" id="CRZ12758.1"/>
    </source>
</evidence>
<proteinExistence type="predicted"/>
<dbReference type="EMBL" id="HACM01012316">
    <property type="protein sequence ID" value="CRZ12758.1"/>
    <property type="molecule type" value="Transcribed_RNA"/>
</dbReference>
<sequence>DDEKNLRRRLGLCPYCGGSHSIEHCPAIARKDQYNASNSIYARFASACTFPFSILSPDGVAIHSSTDLLLDSGACTNLMDAAFATKHNIPIQPTHTPITVSSFNRHQVEIGKESETIRLQVDGFSCNTSFLIVNNLTFPILLGYSWLVKHNPTVD</sequence>
<dbReference type="InterPro" id="IPR021109">
    <property type="entry name" value="Peptidase_aspartic_dom_sf"/>
</dbReference>
<name>A0A0H5RFE0_9EUKA</name>
<dbReference type="CDD" id="cd00303">
    <property type="entry name" value="retropepsin_like"/>
    <property type="match status" value="1"/>
</dbReference>